<feature type="signal peptide" evidence="1">
    <location>
        <begin position="1"/>
        <end position="35"/>
    </location>
</feature>
<dbReference type="RefSeq" id="WP_311504657.1">
    <property type="nucleotide sequence ID" value="NZ_JAVRHK010000019.1"/>
</dbReference>
<feature type="domain" description="Sulfatase N-terminal" evidence="2">
    <location>
        <begin position="51"/>
        <end position="336"/>
    </location>
</feature>
<sequence>MSKEFFKSLAVKLKFSMSVCFLVVFLPFISCDNNAKNLSANAGKGAVKNAPNILFVISDDQSYPHASIYEENWIKTPAFDRIAGEGVIFTNAFSASPGCSPSRAAILTGMNDWQLEQAGTHDSEFPIEYTVFPDILEQIGYKVGYTGKGWGPGNWAKSGRKRNPAGEAYNDKELTPTISGVSTTDYVGNFVEFLEERKEDEPFYFWFGSHEPHRKFEKGSGIEAGKNPNEVTVPSFLPDTPEVRSDLLDYALEIEYFDQQLSGMLEELEKIGELDNTIIVVTSDNGMAFPYAKANANEYGIHVPLAIRWGDAVAGGRTINDLVSLIDIAPTFLEAASKGGSSNLLDQHPMEGRSLMELFKKSSKNQNEAARTAIFAARERHSSSRWNNLTYPQRTIRTQDYMYVRNFKPERWPAGAPQKFNSDGTLGPMHGGYHDIDACPTFDFMIENRNDPDVRPYFELAVDKRPSEELFDIKNDPYCLVNLAEDPDFKNVLEEQRAALGGYLMQTNDPRVTGNGDIYEAYIRYSSIREFPKPNWLDKSSLNILPIVKGKRSNRKPD</sequence>
<evidence type="ECO:0000256" key="1">
    <source>
        <dbReference type="SAM" id="SignalP"/>
    </source>
</evidence>
<dbReference type="CDD" id="cd16027">
    <property type="entry name" value="SGSH"/>
    <property type="match status" value="1"/>
</dbReference>
<keyword evidence="4" id="KW-1185">Reference proteome</keyword>
<dbReference type="InterPro" id="IPR017850">
    <property type="entry name" value="Alkaline_phosphatase_core_sf"/>
</dbReference>
<dbReference type="Pfam" id="PF00884">
    <property type="entry name" value="Sulfatase"/>
    <property type="match status" value="1"/>
</dbReference>
<dbReference type="InterPro" id="IPR052701">
    <property type="entry name" value="GAG_Ulvan_Degrading_Sulfatases"/>
</dbReference>
<evidence type="ECO:0000259" key="2">
    <source>
        <dbReference type="Pfam" id="PF00884"/>
    </source>
</evidence>
<proteinExistence type="predicted"/>
<accession>A0ABU3D9W2</accession>
<keyword evidence="1" id="KW-0732">Signal</keyword>
<comment type="caution">
    <text evidence="3">The sequence shown here is derived from an EMBL/GenBank/DDBJ whole genome shotgun (WGS) entry which is preliminary data.</text>
</comment>
<dbReference type="InterPro" id="IPR000917">
    <property type="entry name" value="Sulfatase_N"/>
</dbReference>
<dbReference type="Gene3D" id="3.40.720.10">
    <property type="entry name" value="Alkaline Phosphatase, subunit A"/>
    <property type="match status" value="1"/>
</dbReference>
<dbReference type="EMBL" id="JAVRHK010000019">
    <property type="protein sequence ID" value="MDT0678322.1"/>
    <property type="molecule type" value="Genomic_DNA"/>
</dbReference>
<dbReference type="PANTHER" id="PTHR43751:SF1">
    <property type="entry name" value="SULFATASE ATSG-RELATED"/>
    <property type="match status" value="1"/>
</dbReference>
<reference evidence="3 4" key="1">
    <citation type="submission" date="2023-09" db="EMBL/GenBank/DDBJ databases">
        <authorList>
            <person name="Rey-Velasco X."/>
        </authorList>
    </citation>
    <scope>NUCLEOTIDE SEQUENCE [LARGE SCALE GENOMIC DNA]</scope>
    <source>
        <strain evidence="3 4">F117</strain>
    </source>
</reference>
<dbReference type="Proteomes" id="UP001262582">
    <property type="component" value="Unassembled WGS sequence"/>
</dbReference>
<feature type="chain" id="PRO_5045096289" evidence="1">
    <location>
        <begin position="36"/>
        <end position="558"/>
    </location>
</feature>
<gene>
    <name evidence="3" type="ORF">RM539_17200</name>
</gene>
<dbReference type="PANTHER" id="PTHR43751">
    <property type="entry name" value="SULFATASE"/>
    <property type="match status" value="1"/>
</dbReference>
<name>A0ABU3D9W2_9FLAO</name>
<evidence type="ECO:0000313" key="3">
    <source>
        <dbReference type="EMBL" id="MDT0678322.1"/>
    </source>
</evidence>
<protein>
    <submittedName>
        <fullName evidence="3">Sulfatase</fullName>
    </submittedName>
</protein>
<organism evidence="3 4">
    <name type="scientific">Autumnicola musiva</name>
    <dbReference type="NCBI Taxonomy" id="3075589"/>
    <lineage>
        <taxon>Bacteria</taxon>
        <taxon>Pseudomonadati</taxon>
        <taxon>Bacteroidota</taxon>
        <taxon>Flavobacteriia</taxon>
        <taxon>Flavobacteriales</taxon>
        <taxon>Flavobacteriaceae</taxon>
        <taxon>Autumnicola</taxon>
    </lineage>
</organism>
<evidence type="ECO:0000313" key="4">
    <source>
        <dbReference type="Proteomes" id="UP001262582"/>
    </source>
</evidence>
<dbReference type="SUPFAM" id="SSF53649">
    <property type="entry name" value="Alkaline phosphatase-like"/>
    <property type="match status" value="1"/>
</dbReference>